<proteinExistence type="predicted"/>
<evidence type="ECO:0008006" key="4">
    <source>
        <dbReference type="Google" id="ProtNLM"/>
    </source>
</evidence>
<comment type="caution">
    <text evidence="2">The sequence shown here is derived from an EMBL/GenBank/DDBJ whole genome shotgun (WGS) entry which is preliminary data.</text>
</comment>
<feature type="signal peptide" evidence="1">
    <location>
        <begin position="1"/>
        <end position="18"/>
    </location>
</feature>
<dbReference type="PROSITE" id="PS51257">
    <property type="entry name" value="PROKAR_LIPOPROTEIN"/>
    <property type="match status" value="1"/>
</dbReference>
<dbReference type="EMBL" id="SAYB01000005">
    <property type="protein sequence ID" value="TXJ37124.1"/>
    <property type="molecule type" value="Genomic_DNA"/>
</dbReference>
<dbReference type="RefSeq" id="WP_147771047.1">
    <property type="nucleotide sequence ID" value="NZ_SAYB01000005.1"/>
</dbReference>
<feature type="chain" id="PRO_5022883425" description="Lipocalin-like domain-containing protein" evidence="1">
    <location>
        <begin position="19"/>
        <end position="84"/>
    </location>
</feature>
<evidence type="ECO:0000313" key="3">
    <source>
        <dbReference type="Proteomes" id="UP000322814"/>
    </source>
</evidence>
<evidence type="ECO:0000256" key="1">
    <source>
        <dbReference type="SAM" id="SignalP"/>
    </source>
</evidence>
<reference evidence="2 3" key="1">
    <citation type="journal article" date="1992" name="Lakartidningen">
        <title>[Penicillin V and not amoxicillin is the first choice preparation in acute otitis].</title>
        <authorList>
            <person name="Kamme C."/>
            <person name="Lundgren K."/>
            <person name="Prellner K."/>
        </authorList>
    </citation>
    <scope>NUCLEOTIDE SEQUENCE [LARGE SCALE GENOMIC DNA]</scope>
    <source>
        <strain evidence="2 3">PC4580III</strain>
    </source>
</reference>
<organism evidence="2 3">
    <name type="scientific">Brachyspira aalborgi</name>
    <dbReference type="NCBI Taxonomy" id="29522"/>
    <lineage>
        <taxon>Bacteria</taxon>
        <taxon>Pseudomonadati</taxon>
        <taxon>Spirochaetota</taxon>
        <taxon>Spirochaetia</taxon>
        <taxon>Brachyspirales</taxon>
        <taxon>Brachyspiraceae</taxon>
        <taxon>Brachyspira</taxon>
    </lineage>
</organism>
<accession>A0A5C8EJH8</accession>
<gene>
    <name evidence="2" type="ORF">EPJ78_07275</name>
</gene>
<name>A0A5C8EJH8_9SPIR</name>
<sequence length="84" mass="9256">MKNSKKLFLIFLSVLIVAFVSCKKDRGGSITTPTPTFKLSDIAGNWTATKTTANKLTITDGTIKAEINSTSITFTIKDWDNKKK</sequence>
<dbReference type="AlphaFoldDB" id="A0A5C8EJH8"/>
<keyword evidence="1" id="KW-0732">Signal</keyword>
<protein>
    <recommendedName>
        <fullName evidence="4">Lipocalin-like domain-containing protein</fullName>
    </recommendedName>
</protein>
<dbReference type="Proteomes" id="UP000322814">
    <property type="component" value="Unassembled WGS sequence"/>
</dbReference>
<evidence type="ECO:0000313" key="2">
    <source>
        <dbReference type="EMBL" id="TXJ37124.1"/>
    </source>
</evidence>